<proteinExistence type="predicted"/>
<keyword evidence="3" id="KW-1185">Reference proteome</keyword>
<evidence type="ECO:0000256" key="1">
    <source>
        <dbReference type="SAM" id="MobiDB-lite"/>
    </source>
</evidence>
<accession>A0ABQ2UG31</accession>
<sequence>MRAAVFHQGVEERVGGGVVALARGADRARDGGEHHERVEVRRQLVQVPGSVGLGAQHRADAVGRQRLDGAVVEDARGVHDGTDFVARQQRFQRRAVGDVARLDDHVGAQRFQLRDVGLAAARDEQEVADAVRGDEVAGDHEAEAAGAAGDENPALPGELGGRGQAGQARHEGLAVAQADLRLVQREDLRRDVAVGLDQHETAGVLGLRRPHQAPHGRGAQVTGTGDEREAVLAFVGEPLLEALQDLRGQGMRGLDRRAGGHDVLHHGFGGLGGQRDGRPVHVEQRLARDARVGGDRARDERVD</sequence>
<feature type="region of interest" description="Disordered" evidence="1">
    <location>
        <begin position="140"/>
        <end position="170"/>
    </location>
</feature>
<organism evidence="2 3">
    <name type="scientific">Lentzea flava</name>
    <dbReference type="NCBI Taxonomy" id="103732"/>
    <lineage>
        <taxon>Bacteria</taxon>
        <taxon>Bacillati</taxon>
        <taxon>Actinomycetota</taxon>
        <taxon>Actinomycetes</taxon>
        <taxon>Pseudonocardiales</taxon>
        <taxon>Pseudonocardiaceae</taxon>
        <taxon>Lentzea</taxon>
    </lineage>
</organism>
<protein>
    <submittedName>
        <fullName evidence="2">Uncharacterized protein</fullName>
    </submittedName>
</protein>
<dbReference type="Proteomes" id="UP000649573">
    <property type="component" value="Unassembled WGS sequence"/>
</dbReference>
<evidence type="ECO:0000313" key="2">
    <source>
        <dbReference type="EMBL" id="GGU31594.1"/>
    </source>
</evidence>
<evidence type="ECO:0000313" key="3">
    <source>
        <dbReference type="Proteomes" id="UP000649573"/>
    </source>
</evidence>
<reference evidence="3" key="1">
    <citation type="journal article" date="2019" name="Int. J. Syst. Evol. Microbiol.">
        <title>The Global Catalogue of Microorganisms (GCM) 10K type strain sequencing project: providing services to taxonomists for standard genome sequencing and annotation.</title>
        <authorList>
            <consortium name="The Broad Institute Genomics Platform"/>
            <consortium name="The Broad Institute Genome Sequencing Center for Infectious Disease"/>
            <person name="Wu L."/>
            <person name="Ma J."/>
        </authorList>
    </citation>
    <scope>NUCLEOTIDE SEQUENCE [LARGE SCALE GENOMIC DNA]</scope>
    <source>
        <strain evidence="3">JCM 3296</strain>
    </source>
</reference>
<dbReference type="EMBL" id="BMRE01000007">
    <property type="protein sequence ID" value="GGU31594.1"/>
    <property type="molecule type" value="Genomic_DNA"/>
</dbReference>
<comment type="caution">
    <text evidence="2">The sequence shown here is derived from an EMBL/GenBank/DDBJ whole genome shotgun (WGS) entry which is preliminary data.</text>
</comment>
<gene>
    <name evidence="2" type="ORF">GCM10010178_24890</name>
</gene>
<name>A0ABQ2UG31_9PSEU</name>